<feature type="transmembrane region" description="Helical" evidence="5">
    <location>
        <begin position="305"/>
        <end position="323"/>
    </location>
</feature>
<dbReference type="EMBL" id="DXCC01000006">
    <property type="protein sequence ID" value="HIZ14754.1"/>
    <property type="molecule type" value="Genomic_DNA"/>
</dbReference>
<dbReference type="Pfam" id="PF07584">
    <property type="entry name" value="BatA"/>
    <property type="match status" value="1"/>
</dbReference>
<name>A0A9D2DDA4_9BACT</name>
<comment type="caution">
    <text evidence="7">The sequence shown here is derived from an EMBL/GenBank/DDBJ whole genome shotgun (WGS) entry which is preliminary data.</text>
</comment>
<feature type="transmembrane region" description="Helical" evidence="5">
    <location>
        <begin position="6"/>
        <end position="27"/>
    </location>
</feature>
<dbReference type="Gene3D" id="3.40.50.410">
    <property type="entry name" value="von Willebrand factor, type A domain"/>
    <property type="match status" value="1"/>
</dbReference>
<keyword evidence="4 5" id="KW-0472">Membrane</keyword>
<keyword evidence="2 5" id="KW-0812">Transmembrane</keyword>
<evidence type="ECO:0000256" key="3">
    <source>
        <dbReference type="ARBA" id="ARBA00022989"/>
    </source>
</evidence>
<evidence type="ECO:0000313" key="7">
    <source>
        <dbReference type="EMBL" id="HIZ14754.1"/>
    </source>
</evidence>
<protein>
    <submittedName>
        <fullName evidence="7">VWA domain-containing protein</fullName>
    </submittedName>
</protein>
<keyword evidence="1" id="KW-1003">Cell membrane</keyword>
<dbReference type="InterPro" id="IPR024163">
    <property type="entry name" value="Aerotolerance_reg_N"/>
</dbReference>
<dbReference type="Proteomes" id="UP000824014">
    <property type="component" value="Unassembled WGS sequence"/>
</dbReference>
<dbReference type="SMART" id="SM00327">
    <property type="entry name" value="VWA"/>
    <property type="match status" value="1"/>
</dbReference>
<sequence>MLRFATPEYLYLLLAIPVLAVVFGLAVRSRRRRLERLGNPQTLAGLMPDASPRRVRGKVVLFLLALVLLAFALARPQLGSKLKEVEREGVEIMIAIDVSNSMLAADFAPSRLERTKYAVEKVLEELDEDRVGIIVFAGDAYVQLPITSDYRTARNFVSQISTDMVSKQGTALGSAISLATSSFSSGSGRSRVVILITDGENHEDDALAAAEHAADQGVTIYTIGIGTPEGAPIELNGDFIRDADGEIVVSKLDEKSLQEIAAETGGAYVRAGQQSLGLDEIIRRINDTEKSRLAATVFEEYDEKYQYFLGGGLILLLVEFVLLSRRNRLLSRYNLFKRKNVQSNHIR</sequence>
<dbReference type="AlphaFoldDB" id="A0A9D2DDA4"/>
<dbReference type="PANTHER" id="PTHR22550">
    <property type="entry name" value="SPORE GERMINATION PROTEIN"/>
    <property type="match status" value="1"/>
</dbReference>
<dbReference type="Pfam" id="PF00092">
    <property type="entry name" value="VWA"/>
    <property type="match status" value="1"/>
</dbReference>
<evidence type="ECO:0000256" key="1">
    <source>
        <dbReference type="ARBA" id="ARBA00022475"/>
    </source>
</evidence>
<accession>A0A9D2DDA4</accession>
<proteinExistence type="predicted"/>
<dbReference type="PANTHER" id="PTHR22550:SF5">
    <property type="entry name" value="LEUCINE ZIPPER PROTEIN 4"/>
    <property type="match status" value="1"/>
</dbReference>
<dbReference type="PROSITE" id="PS50234">
    <property type="entry name" value="VWFA"/>
    <property type="match status" value="1"/>
</dbReference>
<feature type="transmembrane region" description="Helical" evidence="5">
    <location>
        <begin position="59"/>
        <end position="78"/>
    </location>
</feature>
<organism evidence="7 8">
    <name type="scientific">Candidatus Tidjanibacter faecipullorum</name>
    <dbReference type="NCBI Taxonomy" id="2838766"/>
    <lineage>
        <taxon>Bacteria</taxon>
        <taxon>Pseudomonadati</taxon>
        <taxon>Bacteroidota</taxon>
        <taxon>Bacteroidia</taxon>
        <taxon>Bacteroidales</taxon>
        <taxon>Rikenellaceae</taxon>
        <taxon>Tidjanibacter</taxon>
    </lineage>
</organism>
<reference evidence="7" key="2">
    <citation type="submission" date="2021-04" db="EMBL/GenBank/DDBJ databases">
        <authorList>
            <person name="Gilroy R."/>
        </authorList>
    </citation>
    <scope>NUCLEOTIDE SEQUENCE</scope>
    <source>
        <strain evidence="7">ChiHjej11B10-19426</strain>
    </source>
</reference>
<evidence type="ECO:0000313" key="8">
    <source>
        <dbReference type="Proteomes" id="UP000824014"/>
    </source>
</evidence>
<gene>
    <name evidence="7" type="ORF">H9816_02400</name>
</gene>
<evidence type="ECO:0000256" key="2">
    <source>
        <dbReference type="ARBA" id="ARBA00022692"/>
    </source>
</evidence>
<dbReference type="InterPro" id="IPR050768">
    <property type="entry name" value="UPF0353/GerABKA_families"/>
</dbReference>
<evidence type="ECO:0000256" key="5">
    <source>
        <dbReference type="SAM" id="Phobius"/>
    </source>
</evidence>
<dbReference type="InterPro" id="IPR002035">
    <property type="entry name" value="VWF_A"/>
</dbReference>
<keyword evidence="3 5" id="KW-1133">Transmembrane helix</keyword>
<feature type="domain" description="VWFA" evidence="6">
    <location>
        <begin position="91"/>
        <end position="285"/>
    </location>
</feature>
<dbReference type="SUPFAM" id="SSF53300">
    <property type="entry name" value="vWA-like"/>
    <property type="match status" value="1"/>
</dbReference>
<evidence type="ECO:0000259" key="6">
    <source>
        <dbReference type="PROSITE" id="PS50234"/>
    </source>
</evidence>
<dbReference type="PRINTS" id="PR00453">
    <property type="entry name" value="VWFADOMAIN"/>
</dbReference>
<evidence type="ECO:0000256" key="4">
    <source>
        <dbReference type="ARBA" id="ARBA00023136"/>
    </source>
</evidence>
<dbReference type="InterPro" id="IPR036465">
    <property type="entry name" value="vWFA_dom_sf"/>
</dbReference>
<reference evidence="7" key="1">
    <citation type="journal article" date="2021" name="PeerJ">
        <title>Extensive microbial diversity within the chicken gut microbiome revealed by metagenomics and culture.</title>
        <authorList>
            <person name="Gilroy R."/>
            <person name="Ravi A."/>
            <person name="Getino M."/>
            <person name="Pursley I."/>
            <person name="Horton D.L."/>
            <person name="Alikhan N.F."/>
            <person name="Baker D."/>
            <person name="Gharbi K."/>
            <person name="Hall N."/>
            <person name="Watson M."/>
            <person name="Adriaenssens E.M."/>
            <person name="Foster-Nyarko E."/>
            <person name="Jarju S."/>
            <person name="Secka A."/>
            <person name="Antonio M."/>
            <person name="Oren A."/>
            <person name="Chaudhuri R.R."/>
            <person name="La Ragione R."/>
            <person name="Hildebrand F."/>
            <person name="Pallen M.J."/>
        </authorList>
    </citation>
    <scope>NUCLEOTIDE SEQUENCE</scope>
    <source>
        <strain evidence="7">ChiHjej11B10-19426</strain>
    </source>
</reference>